<keyword evidence="3" id="KW-0808">Transferase</keyword>
<evidence type="ECO:0000259" key="1">
    <source>
        <dbReference type="Pfam" id="PF00534"/>
    </source>
</evidence>
<comment type="caution">
    <text evidence="3">The sequence shown here is derived from an EMBL/GenBank/DDBJ whole genome shotgun (WGS) entry which is preliminary data.</text>
</comment>
<dbReference type="OrthoDB" id="9775208at2"/>
<dbReference type="CDD" id="cd03811">
    <property type="entry name" value="GT4_GT28_WabH-like"/>
    <property type="match status" value="1"/>
</dbReference>
<feature type="domain" description="Glycosyltransferase subfamily 4-like N-terminal" evidence="2">
    <location>
        <begin position="23"/>
        <end position="181"/>
    </location>
</feature>
<evidence type="ECO:0000313" key="4">
    <source>
        <dbReference type="Proteomes" id="UP000295443"/>
    </source>
</evidence>
<sequence>MSIDSGAVQAVKLAIFAATSGHSGVDRILANLVPAMIGRGVRVDVLGIQGHGPELPALPAGGRHLRFPVRHVATALPYLVRYLRRERPRVLLADKDRVNRTAWLARRLAGGDTRLALRLGTTVSQNLASRSWLDRVVQTGSMRLLYRHADHVLVPSLGAADDLAAYAGLARDAIRVVANPVVRPDMAALAAEPVAHPWFAAGAPPVLLGVGELSTRKDFATLVRAHARLVERLDCRLVILGEGRQRDALMRLAGQLGTADRLDLPGFVANPYPYMARAAAFALTSRWEGLGIVLVEALALGTPAAACDCPSGPREVLADGRYGPLVAVADDAALADALEGLLRRPPEREALKAAARPYTVAASAEAYLAALELTP</sequence>
<reference evidence="3 4" key="1">
    <citation type="submission" date="2019-03" db="EMBL/GenBank/DDBJ databases">
        <title>Genome sequence of Thiobacillaceae bacterium LSR1, a sulfur-oxidizing bacterium isolated from freshwater sediment.</title>
        <authorList>
            <person name="Li S."/>
        </authorList>
    </citation>
    <scope>NUCLEOTIDE SEQUENCE [LARGE SCALE GENOMIC DNA]</scope>
    <source>
        <strain evidence="3 4">LSR1</strain>
    </source>
</reference>
<gene>
    <name evidence="3" type="ORF">EZJ19_07380</name>
</gene>
<organism evidence="3 4">
    <name type="scientific">Parasulfuritortus cantonensis</name>
    <dbReference type="NCBI Taxonomy" id="2528202"/>
    <lineage>
        <taxon>Bacteria</taxon>
        <taxon>Pseudomonadati</taxon>
        <taxon>Pseudomonadota</taxon>
        <taxon>Betaproteobacteria</taxon>
        <taxon>Nitrosomonadales</taxon>
        <taxon>Thiobacillaceae</taxon>
        <taxon>Parasulfuritortus</taxon>
    </lineage>
</organism>
<dbReference type="InterPro" id="IPR001296">
    <property type="entry name" value="Glyco_trans_1"/>
</dbReference>
<dbReference type="EMBL" id="SJZB01000027">
    <property type="protein sequence ID" value="TCJ15427.1"/>
    <property type="molecule type" value="Genomic_DNA"/>
</dbReference>
<dbReference type="GO" id="GO:0016757">
    <property type="term" value="F:glycosyltransferase activity"/>
    <property type="evidence" value="ECO:0007669"/>
    <property type="project" value="InterPro"/>
</dbReference>
<dbReference type="AlphaFoldDB" id="A0A4R1BEC8"/>
<dbReference type="PANTHER" id="PTHR12526">
    <property type="entry name" value="GLYCOSYLTRANSFERASE"/>
    <property type="match status" value="1"/>
</dbReference>
<proteinExistence type="predicted"/>
<protein>
    <submittedName>
        <fullName evidence="3">Glycosyltransferase</fullName>
    </submittedName>
</protein>
<dbReference type="Proteomes" id="UP000295443">
    <property type="component" value="Unassembled WGS sequence"/>
</dbReference>
<accession>A0A4R1BEC8</accession>
<evidence type="ECO:0000259" key="2">
    <source>
        <dbReference type="Pfam" id="PF13439"/>
    </source>
</evidence>
<keyword evidence="4" id="KW-1185">Reference proteome</keyword>
<dbReference type="SUPFAM" id="SSF53756">
    <property type="entry name" value="UDP-Glycosyltransferase/glycogen phosphorylase"/>
    <property type="match status" value="1"/>
</dbReference>
<dbReference type="Gene3D" id="3.40.50.2000">
    <property type="entry name" value="Glycogen Phosphorylase B"/>
    <property type="match status" value="2"/>
</dbReference>
<dbReference type="Pfam" id="PF13439">
    <property type="entry name" value="Glyco_transf_4"/>
    <property type="match status" value="1"/>
</dbReference>
<name>A0A4R1BEC8_9PROT</name>
<dbReference type="InterPro" id="IPR028098">
    <property type="entry name" value="Glyco_trans_4-like_N"/>
</dbReference>
<dbReference type="Pfam" id="PF00534">
    <property type="entry name" value="Glycos_transf_1"/>
    <property type="match status" value="1"/>
</dbReference>
<feature type="domain" description="Glycosyl transferase family 1" evidence="1">
    <location>
        <begin position="203"/>
        <end position="356"/>
    </location>
</feature>
<evidence type="ECO:0000313" key="3">
    <source>
        <dbReference type="EMBL" id="TCJ15427.1"/>
    </source>
</evidence>